<dbReference type="SUPFAM" id="SSF52540">
    <property type="entry name" value="P-loop containing nucleoside triphosphate hydrolases"/>
    <property type="match status" value="2"/>
</dbReference>
<evidence type="ECO:0000256" key="2">
    <source>
        <dbReference type="ARBA" id="ARBA00022840"/>
    </source>
</evidence>
<dbReference type="EMBL" id="VFPO01000001">
    <property type="protein sequence ID" value="TQM72071.1"/>
    <property type="molecule type" value="Genomic_DNA"/>
</dbReference>
<accession>A0A543INE8</accession>
<dbReference type="Pfam" id="PF00005">
    <property type="entry name" value="ABC_tran"/>
    <property type="match status" value="2"/>
</dbReference>
<organism evidence="5 6">
    <name type="scientific">Actinomadura hallensis</name>
    <dbReference type="NCBI Taxonomy" id="337895"/>
    <lineage>
        <taxon>Bacteria</taxon>
        <taxon>Bacillati</taxon>
        <taxon>Actinomycetota</taxon>
        <taxon>Actinomycetes</taxon>
        <taxon>Streptosporangiales</taxon>
        <taxon>Thermomonosporaceae</taxon>
        <taxon>Actinomadura</taxon>
    </lineage>
</organism>
<evidence type="ECO:0000256" key="3">
    <source>
        <dbReference type="SAM" id="MobiDB-lite"/>
    </source>
</evidence>
<dbReference type="InterPro" id="IPR050107">
    <property type="entry name" value="ABC_carbohydrate_import_ATPase"/>
</dbReference>
<dbReference type="CDD" id="cd03216">
    <property type="entry name" value="ABC_Carb_Monos_I"/>
    <property type="match status" value="1"/>
</dbReference>
<keyword evidence="6" id="KW-1185">Reference proteome</keyword>
<sequence length="539" mass="56812">MTDRDGLREGGLPHDGLGQGGGGRAPALVLRGIGKSYGPVVACDAVDLTVHRGEIHGLLGENGAGKSTLMKILLGLVRRDTGTIHHDGRPVEVTGPQEAIALGIGMVHQHFSLVEPLTVWENVTLGDTGKVDRARACEQVEEVGARYGLPIDPLAPVSRLSAGERQRVELIKCLRRDPSVLVLDEPTSVLTQAESAELFGVLREVVASEDRAVILISHKLAEITTATDRVTVLRRGRVVFHSATADTTPQELARQMVGRDVSLRAEAAALGMLPVERRGGARPQEEETPEPGVEPALRLSGVTVVSDGVPLLDDLSLEVAPGEILGLYGVEGNGQATLGDLLSGLVEPSAGTVEIGGVRVDPAKPGALHKAGLGIVPEDRHASGVVLDMSVADNLVMKSLENVSGRLLVDRRRTRELARRLADEFNIITSSLDNPVRSLSGGNQQRVVLAREMSANPSVLVAAQPTHGLDVGAIEDMYLRLRKAASGGVAVLLISTELEEIMALSSRIAVISRGRITGLLPTAEATSERLGMLVGGVAA</sequence>
<gene>
    <name evidence="5" type="ORF">FHX41_5857</name>
</gene>
<feature type="region of interest" description="Disordered" evidence="3">
    <location>
        <begin position="1"/>
        <end position="21"/>
    </location>
</feature>
<dbReference type="GO" id="GO:0005524">
    <property type="term" value="F:ATP binding"/>
    <property type="evidence" value="ECO:0007669"/>
    <property type="project" value="UniProtKB-KW"/>
</dbReference>
<dbReference type="OrthoDB" id="8039522at2"/>
<dbReference type="InterPro" id="IPR017871">
    <property type="entry name" value="ABC_transporter-like_CS"/>
</dbReference>
<dbReference type="SMART" id="SM00382">
    <property type="entry name" value="AAA"/>
    <property type="match status" value="1"/>
</dbReference>
<evidence type="ECO:0000313" key="5">
    <source>
        <dbReference type="EMBL" id="TQM72071.1"/>
    </source>
</evidence>
<comment type="caution">
    <text evidence="5">The sequence shown here is derived from an EMBL/GenBank/DDBJ whole genome shotgun (WGS) entry which is preliminary data.</text>
</comment>
<evidence type="ECO:0000256" key="1">
    <source>
        <dbReference type="ARBA" id="ARBA00022741"/>
    </source>
</evidence>
<dbReference type="GO" id="GO:0016887">
    <property type="term" value="F:ATP hydrolysis activity"/>
    <property type="evidence" value="ECO:0007669"/>
    <property type="project" value="InterPro"/>
</dbReference>
<protein>
    <submittedName>
        <fullName evidence="5">Nucleoside ABC transporter ATP-binding protein</fullName>
    </submittedName>
</protein>
<proteinExistence type="predicted"/>
<dbReference type="Gene3D" id="3.40.50.300">
    <property type="entry name" value="P-loop containing nucleotide triphosphate hydrolases"/>
    <property type="match status" value="2"/>
</dbReference>
<keyword evidence="1" id="KW-0547">Nucleotide-binding</keyword>
<dbReference type="PANTHER" id="PTHR43790">
    <property type="entry name" value="CARBOHYDRATE TRANSPORT ATP-BINDING PROTEIN MG119-RELATED"/>
    <property type="match status" value="1"/>
</dbReference>
<evidence type="ECO:0000259" key="4">
    <source>
        <dbReference type="PROSITE" id="PS50893"/>
    </source>
</evidence>
<dbReference type="InterPro" id="IPR003439">
    <property type="entry name" value="ABC_transporter-like_ATP-bd"/>
</dbReference>
<dbReference type="PANTHER" id="PTHR43790:SF4">
    <property type="entry name" value="GUANOSINE IMPORT ATP-BINDING PROTEIN NUPO"/>
    <property type="match status" value="1"/>
</dbReference>
<dbReference type="InterPro" id="IPR027417">
    <property type="entry name" value="P-loop_NTPase"/>
</dbReference>
<feature type="domain" description="ABC transporter" evidence="4">
    <location>
        <begin position="28"/>
        <end position="260"/>
    </location>
</feature>
<dbReference type="PROSITE" id="PS50893">
    <property type="entry name" value="ABC_TRANSPORTER_2"/>
    <property type="match status" value="2"/>
</dbReference>
<dbReference type="CDD" id="cd03215">
    <property type="entry name" value="ABC_Carb_Monos_II"/>
    <property type="match status" value="1"/>
</dbReference>
<dbReference type="RefSeq" id="WP_141973602.1">
    <property type="nucleotide sequence ID" value="NZ_VFPO01000001.1"/>
</dbReference>
<feature type="domain" description="ABC transporter" evidence="4">
    <location>
        <begin position="297"/>
        <end position="538"/>
    </location>
</feature>
<dbReference type="AlphaFoldDB" id="A0A543INE8"/>
<feature type="compositionally biased region" description="Basic and acidic residues" evidence="3">
    <location>
        <begin position="1"/>
        <end position="12"/>
    </location>
</feature>
<keyword evidence="2 5" id="KW-0067">ATP-binding</keyword>
<reference evidence="5 6" key="1">
    <citation type="submission" date="2019-06" db="EMBL/GenBank/DDBJ databases">
        <title>Sequencing the genomes of 1000 actinobacteria strains.</title>
        <authorList>
            <person name="Klenk H.-P."/>
        </authorList>
    </citation>
    <scope>NUCLEOTIDE SEQUENCE [LARGE SCALE GENOMIC DNA]</scope>
    <source>
        <strain evidence="5 6">DSM 45043</strain>
    </source>
</reference>
<dbReference type="InterPro" id="IPR003593">
    <property type="entry name" value="AAA+_ATPase"/>
</dbReference>
<name>A0A543INE8_9ACTN</name>
<dbReference type="Proteomes" id="UP000316706">
    <property type="component" value="Unassembled WGS sequence"/>
</dbReference>
<evidence type="ECO:0000313" key="6">
    <source>
        <dbReference type="Proteomes" id="UP000316706"/>
    </source>
</evidence>
<dbReference type="PROSITE" id="PS00211">
    <property type="entry name" value="ABC_TRANSPORTER_1"/>
    <property type="match status" value="2"/>
</dbReference>